<evidence type="ECO:0008006" key="4">
    <source>
        <dbReference type="Google" id="ProtNLM"/>
    </source>
</evidence>
<accession>A0A165WFZ5</accession>
<reference evidence="2 3" key="1">
    <citation type="submission" date="2016-04" db="EMBL/GenBank/DDBJ databases">
        <title>Draft genome sequence of Aeribacillus pallidus 8m3 from petroleum reservoir.</title>
        <authorList>
            <person name="Poltaraus A.B."/>
            <person name="Nazina T.N."/>
            <person name="Tourova T.P."/>
            <person name="Malakho S.M."/>
            <person name="Korshunova A.V."/>
            <person name="Sokolova D.S."/>
        </authorList>
    </citation>
    <scope>NUCLEOTIDE SEQUENCE [LARGE SCALE GENOMIC DNA]</scope>
    <source>
        <strain evidence="2 3">8m3</strain>
    </source>
</reference>
<evidence type="ECO:0000256" key="1">
    <source>
        <dbReference type="SAM" id="Phobius"/>
    </source>
</evidence>
<proteinExistence type="predicted"/>
<keyword evidence="1" id="KW-0472">Membrane</keyword>
<evidence type="ECO:0000313" key="3">
    <source>
        <dbReference type="Proteomes" id="UP000076476"/>
    </source>
</evidence>
<gene>
    <name evidence="2" type="ORF">AZI98_16790</name>
</gene>
<keyword evidence="1" id="KW-1133">Transmembrane helix</keyword>
<keyword evidence="1" id="KW-0812">Transmembrane</keyword>
<comment type="caution">
    <text evidence="2">The sequence shown here is derived from an EMBL/GenBank/DDBJ whole genome shotgun (WGS) entry which is preliminary data.</text>
</comment>
<feature type="transmembrane region" description="Helical" evidence="1">
    <location>
        <begin position="69"/>
        <end position="89"/>
    </location>
</feature>
<dbReference type="STRING" id="33936.AZI98_16790"/>
<feature type="transmembrane region" description="Helical" evidence="1">
    <location>
        <begin position="96"/>
        <end position="114"/>
    </location>
</feature>
<dbReference type="GO" id="GO:0022857">
    <property type="term" value="F:transmembrane transporter activity"/>
    <property type="evidence" value="ECO:0007669"/>
    <property type="project" value="InterPro"/>
</dbReference>
<dbReference type="AlphaFoldDB" id="A0A165WFZ5"/>
<organism evidence="2 3">
    <name type="scientific">Aeribacillus pallidus</name>
    <dbReference type="NCBI Taxonomy" id="33936"/>
    <lineage>
        <taxon>Bacteria</taxon>
        <taxon>Bacillati</taxon>
        <taxon>Bacillota</taxon>
        <taxon>Bacilli</taxon>
        <taxon>Bacillales</taxon>
        <taxon>Bacillaceae</taxon>
        <taxon>Aeribacillus</taxon>
    </lineage>
</organism>
<protein>
    <recommendedName>
        <fullName evidence="4">ECF transporter S component</fullName>
    </recommendedName>
</protein>
<dbReference type="RefSeq" id="WP_063389398.1">
    <property type="nucleotide sequence ID" value="NZ_LWBR01000072.1"/>
</dbReference>
<feature type="transmembrane region" description="Helical" evidence="1">
    <location>
        <begin position="120"/>
        <end position="144"/>
    </location>
</feature>
<feature type="transmembrane region" description="Helical" evidence="1">
    <location>
        <begin position="36"/>
        <end position="57"/>
    </location>
</feature>
<dbReference type="Gene3D" id="1.10.1760.20">
    <property type="match status" value="1"/>
</dbReference>
<dbReference type="OrthoDB" id="5431035at2"/>
<sequence length="169" mass="18384">MKQYAYLIMFIALSVVGAFIKIPAYISSVALDSFPALVAAVLLGPVAGAVAAFFGHIMSSYLAGFPLGALHAMIAVEMFLLVWAFGVIYRKNKYAAAVFFFIANGFLAAVPFSFLIGKGFYFGLLPGLVIGTAINLMIGHIVTIKLVPILEKQKGVHRHERRYHDSDIK</sequence>
<evidence type="ECO:0000313" key="2">
    <source>
        <dbReference type="EMBL" id="KZN94939.1"/>
    </source>
</evidence>
<dbReference type="Proteomes" id="UP000076476">
    <property type="component" value="Unassembled WGS sequence"/>
</dbReference>
<dbReference type="InterPro" id="IPR024529">
    <property type="entry name" value="ECF_trnsprt_substrate-spec"/>
</dbReference>
<dbReference type="Pfam" id="PF12822">
    <property type="entry name" value="ECF_trnsprt"/>
    <property type="match status" value="1"/>
</dbReference>
<feature type="transmembrane region" description="Helical" evidence="1">
    <location>
        <begin position="6"/>
        <end position="24"/>
    </location>
</feature>
<dbReference type="EMBL" id="LWBR01000072">
    <property type="protein sequence ID" value="KZN94939.1"/>
    <property type="molecule type" value="Genomic_DNA"/>
</dbReference>
<name>A0A165WFZ5_9BACI</name>
<keyword evidence="3" id="KW-1185">Reference proteome</keyword>